<comment type="function">
    <text evidence="8">Catalyzes the deamination of adenosine to inosine at the wobble position 34 of tRNA(Arg2).</text>
</comment>
<keyword evidence="3 8" id="KW-0819">tRNA processing</keyword>
<keyword evidence="11" id="KW-1185">Reference proteome</keyword>
<evidence type="ECO:0000256" key="4">
    <source>
        <dbReference type="ARBA" id="ARBA00022723"/>
    </source>
</evidence>
<evidence type="ECO:0000256" key="7">
    <source>
        <dbReference type="ARBA" id="ARBA00048045"/>
    </source>
</evidence>
<evidence type="ECO:0000313" key="11">
    <source>
        <dbReference type="Proteomes" id="UP000503840"/>
    </source>
</evidence>
<accession>A0A7J0BKZ2</accession>
<dbReference type="Gene3D" id="3.40.140.10">
    <property type="entry name" value="Cytidine Deaminase, domain 2"/>
    <property type="match status" value="1"/>
</dbReference>
<gene>
    <name evidence="8 10" type="primary">tadA</name>
    <name evidence="10" type="ORF">DSM101010T_26230</name>
</gene>
<dbReference type="InterPro" id="IPR016193">
    <property type="entry name" value="Cytidine_deaminase-like"/>
</dbReference>
<evidence type="ECO:0000256" key="3">
    <source>
        <dbReference type="ARBA" id="ARBA00022694"/>
    </source>
</evidence>
<evidence type="ECO:0000256" key="5">
    <source>
        <dbReference type="ARBA" id="ARBA00022801"/>
    </source>
</evidence>
<feature type="binding site" evidence="8">
    <location>
        <position position="107"/>
    </location>
    <ligand>
        <name>Zn(2+)</name>
        <dbReference type="ChEBI" id="CHEBI:29105"/>
        <note>catalytic</note>
    </ligand>
</feature>
<dbReference type="PROSITE" id="PS51747">
    <property type="entry name" value="CYT_DCMP_DEAMINASES_2"/>
    <property type="match status" value="1"/>
</dbReference>
<reference evidence="10 11" key="1">
    <citation type="submission" date="2020-05" db="EMBL/GenBank/DDBJ databases">
        <title>Draft genome sequence of Desulfovibrio sp. strain HN2T.</title>
        <authorList>
            <person name="Ueno A."/>
            <person name="Tamazawa S."/>
            <person name="Tamamura S."/>
            <person name="Murakami T."/>
            <person name="Kiyama T."/>
            <person name="Inomata H."/>
            <person name="Amano Y."/>
            <person name="Miyakawa K."/>
            <person name="Tamaki H."/>
            <person name="Naganuma T."/>
            <person name="Kaneko K."/>
        </authorList>
    </citation>
    <scope>NUCLEOTIDE SEQUENCE [LARGE SCALE GENOMIC DNA]</scope>
    <source>
        <strain evidence="10 11">HN2</strain>
    </source>
</reference>
<dbReference type="PROSITE" id="PS00903">
    <property type="entry name" value="CYT_DCMP_DEAMINASES_1"/>
    <property type="match status" value="1"/>
</dbReference>
<name>A0A7J0BKZ2_9BACT</name>
<dbReference type="FunFam" id="3.40.140.10:FF:000005">
    <property type="entry name" value="tRNA-specific adenosine deaminase"/>
    <property type="match status" value="1"/>
</dbReference>
<sequence>MTTRRELEHCRAELTALPSGWDSWEALMRLAMEEAAKAEELGEVPVGAVLVTPDGEILARGHNRTITDNDPTAHAEILALRDAAATVRNYRVENAVLVVTLEPCMMCTGAMVHARVRGIVYGTTDPKTGVLASQMEALELPFQNHAIWHMGGVLAQECAAQLSAFFRKRREEHKLRKSDTAPC</sequence>
<dbReference type="PANTHER" id="PTHR11079:SF202">
    <property type="entry name" value="TRNA-SPECIFIC ADENOSINE DEAMINASE"/>
    <property type="match status" value="1"/>
</dbReference>
<dbReference type="InterPro" id="IPR016192">
    <property type="entry name" value="APOBEC/CMP_deaminase_Zn-bd"/>
</dbReference>
<feature type="domain" description="CMP/dCMP-type deaminase" evidence="9">
    <location>
        <begin position="22"/>
        <end position="134"/>
    </location>
</feature>
<comment type="caution">
    <text evidence="10">The sequence shown here is derived from an EMBL/GenBank/DDBJ whole genome shotgun (WGS) entry which is preliminary data.</text>
</comment>
<dbReference type="GO" id="GO:0002100">
    <property type="term" value="P:tRNA wobble adenosine to inosine editing"/>
    <property type="evidence" value="ECO:0007669"/>
    <property type="project" value="UniProtKB-UniRule"/>
</dbReference>
<dbReference type="CDD" id="cd01285">
    <property type="entry name" value="nucleoside_deaminase"/>
    <property type="match status" value="1"/>
</dbReference>
<organism evidence="10 11">
    <name type="scientific">Desulfovibrio subterraneus</name>
    <dbReference type="NCBI Taxonomy" id="2718620"/>
    <lineage>
        <taxon>Bacteria</taxon>
        <taxon>Pseudomonadati</taxon>
        <taxon>Thermodesulfobacteriota</taxon>
        <taxon>Desulfovibrionia</taxon>
        <taxon>Desulfovibrionales</taxon>
        <taxon>Desulfovibrionaceae</taxon>
        <taxon>Desulfovibrio</taxon>
    </lineage>
</organism>
<dbReference type="InterPro" id="IPR028883">
    <property type="entry name" value="tRNA_aden_deaminase"/>
</dbReference>
<dbReference type="SUPFAM" id="SSF53927">
    <property type="entry name" value="Cytidine deaminase-like"/>
    <property type="match status" value="1"/>
</dbReference>
<dbReference type="AlphaFoldDB" id="A0A7J0BKZ2"/>
<dbReference type="NCBIfam" id="NF008113">
    <property type="entry name" value="PRK10860.1"/>
    <property type="match status" value="1"/>
</dbReference>
<comment type="similarity">
    <text evidence="1">Belongs to the cytidine and deoxycytidylate deaminase family. ADAT2 subfamily.</text>
</comment>
<evidence type="ECO:0000256" key="6">
    <source>
        <dbReference type="ARBA" id="ARBA00022833"/>
    </source>
</evidence>
<dbReference type="InterPro" id="IPR002125">
    <property type="entry name" value="CMP_dCMP_dom"/>
</dbReference>
<comment type="catalytic activity">
    <reaction evidence="7 8">
        <text>adenosine(34) in tRNA + H2O + H(+) = inosine(34) in tRNA + NH4(+)</text>
        <dbReference type="Rhea" id="RHEA:43168"/>
        <dbReference type="Rhea" id="RHEA-COMP:10373"/>
        <dbReference type="Rhea" id="RHEA-COMP:10374"/>
        <dbReference type="ChEBI" id="CHEBI:15377"/>
        <dbReference type="ChEBI" id="CHEBI:15378"/>
        <dbReference type="ChEBI" id="CHEBI:28938"/>
        <dbReference type="ChEBI" id="CHEBI:74411"/>
        <dbReference type="ChEBI" id="CHEBI:82852"/>
        <dbReference type="EC" id="3.5.4.33"/>
    </reaction>
</comment>
<dbReference type="EMBL" id="BLVO01000013">
    <property type="protein sequence ID" value="GFM34258.1"/>
    <property type="molecule type" value="Genomic_DNA"/>
</dbReference>
<comment type="cofactor">
    <cofactor evidence="8">
        <name>Zn(2+)</name>
        <dbReference type="ChEBI" id="CHEBI:29105"/>
    </cofactor>
    <text evidence="8">Binds 1 zinc ion per subunit.</text>
</comment>
<feature type="active site" description="Proton donor" evidence="8">
    <location>
        <position position="76"/>
    </location>
</feature>
<dbReference type="GO" id="GO:0052717">
    <property type="term" value="F:tRNA-specific adenosine-34 deaminase activity"/>
    <property type="evidence" value="ECO:0007669"/>
    <property type="project" value="UniProtKB-UniRule"/>
</dbReference>
<keyword evidence="5 8" id="KW-0378">Hydrolase</keyword>
<dbReference type="Pfam" id="PF00383">
    <property type="entry name" value="dCMP_cyt_deam_1"/>
    <property type="match status" value="1"/>
</dbReference>
<feature type="binding site" evidence="8">
    <location>
        <position position="74"/>
    </location>
    <ligand>
        <name>Zn(2+)</name>
        <dbReference type="ChEBI" id="CHEBI:29105"/>
        <note>catalytic</note>
    </ligand>
</feature>
<protein>
    <recommendedName>
        <fullName evidence="8">tRNA-specific adenosine deaminase</fullName>
        <ecNumber evidence="8">3.5.4.33</ecNumber>
    </recommendedName>
</protein>
<feature type="binding site" evidence="8">
    <location>
        <position position="104"/>
    </location>
    <ligand>
        <name>Zn(2+)</name>
        <dbReference type="ChEBI" id="CHEBI:29105"/>
        <note>catalytic</note>
    </ligand>
</feature>
<dbReference type="HAMAP" id="MF_00972">
    <property type="entry name" value="tRNA_aden_deaminase"/>
    <property type="match status" value="1"/>
</dbReference>
<evidence type="ECO:0000256" key="1">
    <source>
        <dbReference type="ARBA" id="ARBA00010669"/>
    </source>
</evidence>
<dbReference type="EC" id="3.5.4.33" evidence="8"/>
<comment type="subunit">
    <text evidence="2 8">Homodimer.</text>
</comment>
<evidence type="ECO:0000256" key="2">
    <source>
        <dbReference type="ARBA" id="ARBA00011738"/>
    </source>
</evidence>
<proteinExistence type="inferred from homology"/>
<keyword evidence="4 8" id="KW-0479">Metal-binding</keyword>
<evidence type="ECO:0000313" key="10">
    <source>
        <dbReference type="EMBL" id="GFM34258.1"/>
    </source>
</evidence>
<evidence type="ECO:0000259" key="9">
    <source>
        <dbReference type="PROSITE" id="PS51747"/>
    </source>
</evidence>
<keyword evidence="6 8" id="KW-0862">Zinc</keyword>
<dbReference type="PANTHER" id="PTHR11079">
    <property type="entry name" value="CYTOSINE DEAMINASE FAMILY MEMBER"/>
    <property type="match status" value="1"/>
</dbReference>
<dbReference type="Proteomes" id="UP000503840">
    <property type="component" value="Unassembled WGS sequence"/>
</dbReference>
<evidence type="ECO:0000256" key="8">
    <source>
        <dbReference type="HAMAP-Rule" id="MF_00972"/>
    </source>
</evidence>
<dbReference type="GO" id="GO:0008270">
    <property type="term" value="F:zinc ion binding"/>
    <property type="evidence" value="ECO:0007669"/>
    <property type="project" value="UniProtKB-UniRule"/>
</dbReference>
<dbReference type="RefSeq" id="WP_243452174.1">
    <property type="nucleotide sequence ID" value="NZ_BLVO01000013.1"/>
</dbReference>